<dbReference type="OrthoDB" id="124582at2759"/>
<dbReference type="AlphaFoldDB" id="A0A0L0T4T4"/>
<dbReference type="EMBL" id="GG745362">
    <property type="protein sequence ID" value="KNE69755.1"/>
    <property type="molecule type" value="Genomic_DNA"/>
</dbReference>
<keyword evidence="1" id="KW-0732">Signal</keyword>
<evidence type="ECO:0000313" key="2">
    <source>
        <dbReference type="EMBL" id="KNE69755.1"/>
    </source>
</evidence>
<name>A0A0L0T4T4_ALLM3</name>
<evidence type="ECO:0000256" key="1">
    <source>
        <dbReference type="SAM" id="SignalP"/>
    </source>
</evidence>
<evidence type="ECO:0008006" key="4">
    <source>
        <dbReference type="Google" id="ProtNLM"/>
    </source>
</evidence>
<feature type="signal peptide" evidence="1">
    <location>
        <begin position="1"/>
        <end position="30"/>
    </location>
</feature>
<reference evidence="2 3" key="1">
    <citation type="submission" date="2009-11" db="EMBL/GenBank/DDBJ databases">
        <title>Annotation of Allomyces macrogynus ATCC 38327.</title>
        <authorList>
            <consortium name="The Broad Institute Genome Sequencing Platform"/>
            <person name="Russ C."/>
            <person name="Cuomo C."/>
            <person name="Burger G."/>
            <person name="Gray M.W."/>
            <person name="Holland P.W.H."/>
            <person name="King N."/>
            <person name="Lang F.B.F."/>
            <person name="Roger A.J."/>
            <person name="Ruiz-Trillo I."/>
            <person name="Young S.K."/>
            <person name="Zeng Q."/>
            <person name="Gargeya S."/>
            <person name="Fitzgerald M."/>
            <person name="Haas B."/>
            <person name="Abouelleil A."/>
            <person name="Alvarado L."/>
            <person name="Arachchi H.M."/>
            <person name="Berlin A."/>
            <person name="Chapman S.B."/>
            <person name="Gearin G."/>
            <person name="Goldberg J."/>
            <person name="Griggs A."/>
            <person name="Gujja S."/>
            <person name="Hansen M."/>
            <person name="Heiman D."/>
            <person name="Howarth C."/>
            <person name="Larimer J."/>
            <person name="Lui A."/>
            <person name="MacDonald P.J.P."/>
            <person name="McCowen C."/>
            <person name="Montmayeur A."/>
            <person name="Murphy C."/>
            <person name="Neiman D."/>
            <person name="Pearson M."/>
            <person name="Priest M."/>
            <person name="Roberts A."/>
            <person name="Saif S."/>
            <person name="Shea T."/>
            <person name="Sisk P."/>
            <person name="Stolte C."/>
            <person name="Sykes S."/>
            <person name="Wortman J."/>
            <person name="Nusbaum C."/>
            <person name="Birren B."/>
        </authorList>
    </citation>
    <scope>NUCLEOTIDE SEQUENCE [LARGE SCALE GENOMIC DNA]</scope>
    <source>
        <strain evidence="2 3">ATCC 38327</strain>
    </source>
</reference>
<sequence>MANSWASAVPALPLAALAQLATFLAGATEAKYTFGGRGKCFPTQPGLEIDGVGAAVHTTWEIDAAKVHLKNLEWVSGHDLLAAEIIAKFGITMRLSKLLLYGPGGHIARHRDTETHDRVFAMVAIQLLLR</sequence>
<feature type="chain" id="PRO_5005548528" description="Alpha-ketoglutarate-dependent dioxygenase AlkB-like domain-containing protein" evidence="1">
    <location>
        <begin position="31"/>
        <end position="130"/>
    </location>
</feature>
<proteinExistence type="predicted"/>
<evidence type="ECO:0000313" key="3">
    <source>
        <dbReference type="Proteomes" id="UP000054350"/>
    </source>
</evidence>
<reference evidence="3" key="2">
    <citation type="submission" date="2009-11" db="EMBL/GenBank/DDBJ databases">
        <title>The Genome Sequence of Allomyces macrogynus strain ATCC 38327.</title>
        <authorList>
            <consortium name="The Broad Institute Genome Sequencing Platform"/>
            <person name="Russ C."/>
            <person name="Cuomo C."/>
            <person name="Shea T."/>
            <person name="Young S.K."/>
            <person name="Zeng Q."/>
            <person name="Koehrsen M."/>
            <person name="Haas B."/>
            <person name="Borodovsky M."/>
            <person name="Guigo R."/>
            <person name="Alvarado L."/>
            <person name="Berlin A."/>
            <person name="Borenstein D."/>
            <person name="Chen Z."/>
            <person name="Engels R."/>
            <person name="Freedman E."/>
            <person name="Gellesch M."/>
            <person name="Goldberg J."/>
            <person name="Griggs A."/>
            <person name="Gujja S."/>
            <person name="Heiman D."/>
            <person name="Hepburn T."/>
            <person name="Howarth C."/>
            <person name="Jen D."/>
            <person name="Larson L."/>
            <person name="Lewis B."/>
            <person name="Mehta T."/>
            <person name="Park D."/>
            <person name="Pearson M."/>
            <person name="Roberts A."/>
            <person name="Saif S."/>
            <person name="Shenoy N."/>
            <person name="Sisk P."/>
            <person name="Stolte C."/>
            <person name="Sykes S."/>
            <person name="Walk T."/>
            <person name="White J."/>
            <person name="Yandava C."/>
            <person name="Burger G."/>
            <person name="Gray M.W."/>
            <person name="Holland P.W.H."/>
            <person name="King N."/>
            <person name="Lang F.B.F."/>
            <person name="Roger A.J."/>
            <person name="Ruiz-Trillo I."/>
            <person name="Lander E."/>
            <person name="Nusbaum C."/>
        </authorList>
    </citation>
    <scope>NUCLEOTIDE SEQUENCE [LARGE SCALE GENOMIC DNA]</scope>
    <source>
        <strain evidence="3">ATCC 38327</strain>
    </source>
</reference>
<gene>
    <name evidence="2" type="ORF">AMAG_14296</name>
</gene>
<dbReference type="VEuPathDB" id="FungiDB:AMAG_14296"/>
<protein>
    <recommendedName>
        <fullName evidence="4">Alpha-ketoglutarate-dependent dioxygenase AlkB-like domain-containing protein</fullName>
    </recommendedName>
</protein>
<organism evidence="2 3">
    <name type="scientific">Allomyces macrogynus (strain ATCC 38327)</name>
    <name type="common">Allomyces javanicus var. macrogynus</name>
    <dbReference type="NCBI Taxonomy" id="578462"/>
    <lineage>
        <taxon>Eukaryota</taxon>
        <taxon>Fungi</taxon>
        <taxon>Fungi incertae sedis</taxon>
        <taxon>Blastocladiomycota</taxon>
        <taxon>Blastocladiomycetes</taxon>
        <taxon>Blastocladiales</taxon>
        <taxon>Blastocladiaceae</taxon>
        <taxon>Allomyces</taxon>
    </lineage>
</organism>
<keyword evidence="3" id="KW-1185">Reference proteome</keyword>
<accession>A0A0L0T4T4</accession>
<dbReference type="Proteomes" id="UP000054350">
    <property type="component" value="Unassembled WGS sequence"/>
</dbReference>